<organism evidence="6 7">
    <name type="scientific">Plebeiibacterium sediminum</name>
    <dbReference type="NCBI Taxonomy" id="2992112"/>
    <lineage>
        <taxon>Bacteria</taxon>
        <taxon>Pseudomonadati</taxon>
        <taxon>Bacteroidota</taxon>
        <taxon>Bacteroidia</taxon>
        <taxon>Marinilabiliales</taxon>
        <taxon>Marinilabiliaceae</taxon>
        <taxon>Plebeiibacterium</taxon>
    </lineage>
</organism>
<evidence type="ECO:0000259" key="5">
    <source>
        <dbReference type="Pfam" id="PF04357"/>
    </source>
</evidence>
<keyword evidence="2" id="KW-0812">Transmembrane</keyword>
<gene>
    <name evidence="6" type="ORF">OM075_05500</name>
</gene>
<sequence length="1340" mass="150477">MNYRNYASKTNQAKGFDRNDIQISQLNLSIDKINFLEDSISARISNLSFKERSGLSLNNTKGILAFGKHSFGMKAFRAKLKHSFISIEYLNIERDSAAIAENDITKIPFSAKINSISSNYNDLALFFPKLPKIKYPLNMKGILEGTINDIKGRNIFINAGTDTNIETSFDIKGLPNIDETFLFLNVKKLSTNITDLTKLTPLIKSSGELSFPSSFKQFGNIEYSGNFSGFIDNLVAYGEFSTEIGKLKTDLGIKVTEGNKLVYSGYLNTTSLNIGKIINSENNLNNVTMDISVQGYRTVDKHFNAYINGTIDSIDYNNYKYEKIVLNGLLSNKRFNGKISLDDPNAQVEFKGKMDFEKEVPEFDFNASVHNLKLDKLQIAPSLKNSAINADIHSFLYGNNLNDITGNIKLVDGTIETENSTFKLDSFVINSSQDLQGLKTLSVNSNILEARLTGEYQLKLLPKQVNQLLSSYLPSLFTRTVNTESAPCNIDFSIKTKQLQDLLYTFNPNIYIADNSEIKGKFISKENDLELDGNFDEFKYNTIHGNKINLYFKSDTSKITSNLRCETIFFGDLLPLYNFTLTQQSQNDTLSANIFWNNWDEKTNSGAIFTNSTFNKSTSGEIYSSTNILPSSIIINDTTWRIQESSFHINPNGLKINTFRTHHLNQEISVNGAMYKTGKNSLSAYFRNINLEETTRFLNIKRLEFKGLLNGEIEVSENIESPIISSNLVINDFNVNDEEIGNFKIRSSWDKERNAVILNTNAQRGDLNTIIGGGYFSPKNKNYEFAFKVDSLPIGFLNLYLSKIAQNLKGTASGNISLKNGADRIELDGNFNVNKTSFDINLLKCSFFIEDSVRLTSDSLVFKNMTVTDTDGKRGSFTGEILHNNFYNMSYNLYARANNMLVLNTTVQDNPYYYGNVYASGDLAVTGTTDEINIDIQGKSEQNTKLFIPISDREESLDNNFIQFINHSDSTFTTSSQNTENDYKVNLSNFSMNMGIEITPDAQLQVIFDPTVGDILRSSGNGFLQIQISKEGDINFYGDYIAEDGDYLFSLENVVNKRFDINKGGTVLWEGDPYDALIDITATYKIKTSIQPLVAPSSDDINENGEIYKRIPINCDLILGDRLSQPSVKFDISAPTMEESTQNIIEDAINTEEELNRQVLSLLILNKFFTPSYNAGSGSNNQVNTAALTTTSEMLSSYLSNWLSQISNDLDIGINYRPEDEISSEQIEVALSTQLFNNRVSLNGNVEYGGYSAVQQNTSNIVGDFDMDVKLNKSGSLRAKAYTHSNDDFSYDSSPTTQGVGLSYQEEFNTFGELIRKYWDWITGKAKKEKELELETDNNP</sequence>
<name>A0AAE3SE75_9BACT</name>
<protein>
    <submittedName>
        <fullName evidence="6">Translocation/assembly module TamB</fullName>
    </submittedName>
</protein>
<evidence type="ECO:0000256" key="2">
    <source>
        <dbReference type="ARBA" id="ARBA00022692"/>
    </source>
</evidence>
<dbReference type="EMBL" id="JAPDPJ010000007">
    <property type="protein sequence ID" value="MCW3785911.1"/>
    <property type="molecule type" value="Genomic_DNA"/>
</dbReference>
<comment type="subcellular location">
    <subcellularLocation>
        <location evidence="1">Membrane</location>
        <topology evidence="1">Single-pass membrane protein</topology>
    </subcellularLocation>
</comment>
<comment type="caution">
    <text evidence="6">The sequence shown here is derived from an EMBL/GenBank/DDBJ whole genome shotgun (WGS) entry which is preliminary data.</text>
</comment>
<dbReference type="InterPro" id="IPR007452">
    <property type="entry name" value="TamB_C"/>
</dbReference>
<evidence type="ECO:0000256" key="4">
    <source>
        <dbReference type="ARBA" id="ARBA00023136"/>
    </source>
</evidence>
<accession>A0AAE3SE75</accession>
<evidence type="ECO:0000256" key="3">
    <source>
        <dbReference type="ARBA" id="ARBA00022989"/>
    </source>
</evidence>
<keyword evidence="4" id="KW-0472">Membrane</keyword>
<keyword evidence="7" id="KW-1185">Reference proteome</keyword>
<dbReference type="GO" id="GO:0009306">
    <property type="term" value="P:protein secretion"/>
    <property type="evidence" value="ECO:0007669"/>
    <property type="project" value="InterPro"/>
</dbReference>
<feature type="domain" description="Translocation and assembly module TamB C-terminal" evidence="5">
    <location>
        <begin position="865"/>
        <end position="1308"/>
    </location>
</feature>
<reference evidence="6" key="1">
    <citation type="submission" date="2022-10" db="EMBL/GenBank/DDBJ databases">
        <authorList>
            <person name="Yu W.X."/>
        </authorList>
    </citation>
    <scope>NUCLEOTIDE SEQUENCE</scope>
    <source>
        <strain evidence="6">AAT</strain>
    </source>
</reference>
<dbReference type="Proteomes" id="UP001209229">
    <property type="component" value="Unassembled WGS sequence"/>
</dbReference>
<keyword evidence="3" id="KW-1133">Transmembrane helix</keyword>
<dbReference type="Pfam" id="PF04357">
    <property type="entry name" value="TamB"/>
    <property type="match status" value="1"/>
</dbReference>
<evidence type="ECO:0000313" key="6">
    <source>
        <dbReference type="EMBL" id="MCW3785911.1"/>
    </source>
</evidence>
<dbReference type="GO" id="GO:0005886">
    <property type="term" value="C:plasma membrane"/>
    <property type="evidence" value="ECO:0007669"/>
    <property type="project" value="InterPro"/>
</dbReference>
<evidence type="ECO:0000256" key="1">
    <source>
        <dbReference type="ARBA" id="ARBA00004167"/>
    </source>
</evidence>
<proteinExistence type="predicted"/>
<evidence type="ECO:0000313" key="7">
    <source>
        <dbReference type="Proteomes" id="UP001209229"/>
    </source>
</evidence>